<dbReference type="Gene3D" id="3.90.470.10">
    <property type="entry name" value="Ribosomal protein L22/L17"/>
    <property type="match status" value="1"/>
</dbReference>
<dbReference type="EMBL" id="JBEDUW010000004">
    <property type="protein sequence ID" value="KAK9930837.1"/>
    <property type="molecule type" value="Genomic_DNA"/>
</dbReference>
<protein>
    <recommendedName>
        <fullName evidence="7">50S ribosomal protein L22, chloroplastic</fullName>
    </recommendedName>
</protein>
<keyword evidence="3 4" id="KW-0687">Ribonucleoprotein</keyword>
<dbReference type="SUPFAM" id="SSF54843">
    <property type="entry name" value="Ribosomal protein L22"/>
    <property type="match status" value="1"/>
</dbReference>
<dbReference type="AlphaFoldDB" id="A0AAW1X2K1"/>
<dbReference type="GO" id="GO:0006412">
    <property type="term" value="P:translation"/>
    <property type="evidence" value="ECO:0007669"/>
    <property type="project" value="InterPro"/>
</dbReference>
<organism evidence="5 6">
    <name type="scientific">Rubus argutus</name>
    <name type="common">Southern blackberry</name>
    <dbReference type="NCBI Taxonomy" id="59490"/>
    <lineage>
        <taxon>Eukaryota</taxon>
        <taxon>Viridiplantae</taxon>
        <taxon>Streptophyta</taxon>
        <taxon>Embryophyta</taxon>
        <taxon>Tracheophyta</taxon>
        <taxon>Spermatophyta</taxon>
        <taxon>Magnoliopsida</taxon>
        <taxon>eudicotyledons</taxon>
        <taxon>Gunneridae</taxon>
        <taxon>Pentapetalae</taxon>
        <taxon>rosids</taxon>
        <taxon>fabids</taxon>
        <taxon>Rosales</taxon>
        <taxon>Rosaceae</taxon>
        <taxon>Rosoideae</taxon>
        <taxon>Rosoideae incertae sedis</taxon>
        <taxon>Rubus</taxon>
    </lineage>
</organism>
<dbReference type="PANTHER" id="PTHR13501:SF8">
    <property type="entry name" value="LARGE RIBOSOMAL SUBUNIT PROTEIN UL22M"/>
    <property type="match status" value="1"/>
</dbReference>
<sequence>MVGWQRHIQSLIRSFGKTSTAISATATFSCSIFRPQFLQTASTISRPFSQHLGFSSSTNLLADEPTLESKNEGQAQNPPLQQVQYVLKGVTQDPNKIDLVGKLVRGMRVEDVLSQLKVTDKQAAKTMYQAIHSARADATYKHGLDPDRLLVAGASIGKGFLGFSKKRLSYHGKGNGIKVRPKYQLTVILREIAPEQEAEIAGQRASNFLYLSRRLRLTKEENKHVPLQLIRKHKGKFSNGQPSGMAS</sequence>
<proteinExistence type="inferred from homology"/>
<dbReference type="Pfam" id="PF00237">
    <property type="entry name" value="Ribosomal_L22"/>
    <property type="match status" value="1"/>
</dbReference>
<dbReference type="PANTHER" id="PTHR13501">
    <property type="entry name" value="CHLOROPLAST 50S RIBOSOMAL PROTEIN L22-RELATED"/>
    <property type="match status" value="1"/>
</dbReference>
<comment type="caution">
    <text evidence="5">The sequence shown here is derived from an EMBL/GenBank/DDBJ whole genome shotgun (WGS) entry which is preliminary data.</text>
</comment>
<evidence type="ECO:0000256" key="4">
    <source>
        <dbReference type="RuleBase" id="RU004005"/>
    </source>
</evidence>
<evidence type="ECO:0000256" key="3">
    <source>
        <dbReference type="ARBA" id="ARBA00023274"/>
    </source>
</evidence>
<dbReference type="InterPro" id="IPR036394">
    <property type="entry name" value="Ribosomal_uL22_sf"/>
</dbReference>
<dbReference type="InterPro" id="IPR047867">
    <property type="entry name" value="Ribosomal_uL22_bac/org-type"/>
</dbReference>
<evidence type="ECO:0000313" key="5">
    <source>
        <dbReference type="EMBL" id="KAK9930837.1"/>
    </source>
</evidence>
<reference evidence="5 6" key="1">
    <citation type="journal article" date="2023" name="G3 (Bethesda)">
        <title>A chromosome-length genome assembly and annotation of blackberry (Rubus argutus, cv. 'Hillquist').</title>
        <authorList>
            <person name="Bruna T."/>
            <person name="Aryal R."/>
            <person name="Dudchenko O."/>
            <person name="Sargent D.J."/>
            <person name="Mead D."/>
            <person name="Buti M."/>
            <person name="Cavallini A."/>
            <person name="Hytonen T."/>
            <person name="Andres J."/>
            <person name="Pham M."/>
            <person name="Weisz D."/>
            <person name="Mascagni F."/>
            <person name="Usai G."/>
            <person name="Natali L."/>
            <person name="Bassil N."/>
            <person name="Fernandez G.E."/>
            <person name="Lomsadze A."/>
            <person name="Armour M."/>
            <person name="Olukolu B."/>
            <person name="Poorten T."/>
            <person name="Britton C."/>
            <person name="Davik J."/>
            <person name="Ashrafi H."/>
            <person name="Aiden E.L."/>
            <person name="Borodovsky M."/>
            <person name="Worthington M."/>
        </authorList>
    </citation>
    <scope>NUCLEOTIDE SEQUENCE [LARGE SCALE GENOMIC DNA]</scope>
    <source>
        <strain evidence="5">PI 553951</strain>
    </source>
</reference>
<name>A0AAW1X2K1_RUBAR</name>
<gene>
    <name evidence="5" type="ORF">M0R45_018145</name>
</gene>
<dbReference type="PROSITE" id="PS51257">
    <property type="entry name" value="PROKAR_LIPOPROTEIN"/>
    <property type="match status" value="1"/>
</dbReference>
<keyword evidence="2 4" id="KW-0689">Ribosomal protein</keyword>
<evidence type="ECO:0000313" key="6">
    <source>
        <dbReference type="Proteomes" id="UP001457282"/>
    </source>
</evidence>
<comment type="similarity">
    <text evidence="1 4">Belongs to the universal ribosomal protein uL22 family.</text>
</comment>
<evidence type="ECO:0008006" key="7">
    <source>
        <dbReference type="Google" id="ProtNLM"/>
    </source>
</evidence>
<accession>A0AAW1X2K1</accession>
<dbReference type="Proteomes" id="UP001457282">
    <property type="component" value="Unassembled WGS sequence"/>
</dbReference>
<keyword evidence="6" id="KW-1185">Reference proteome</keyword>
<dbReference type="GO" id="GO:0005762">
    <property type="term" value="C:mitochondrial large ribosomal subunit"/>
    <property type="evidence" value="ECO:0007669"/>
    <property type="project" value="TreeGrafter"/>
</dbReference>
<dbReference type="InterPro" id="IPR001063">
    <property type="entry name" value="Ribosomal_uL22"/>
</dbReference>
<evidence type="ECO:0000256" key="1">
    <source>
        <dbReference type="ARBA" id="ARBA00009451"/>
    </source>
</evidence>
<evidence type="ECO:0000256" key="2">
    <source>
        <dbReference type="ARBA" id="ARBA00022980"/>
    </source>
</evidence>
<dbReference type="GO" id="GO:0003735">
    <property type="term" value="F:structural constituent of ribosome"/>
    <property type="evidence" value="ECO:0007669"/>
    <property type="project" value="InterPro"/>
</dbReference>